<sequence length="57" mass="6322">MDSLQQWLSILQWTRLSRSSSSSLRIILRPILLESPSGWRGSGLSKNQTSSSFSAPS</sequence>
<evidence type="ECO:0000313" key="3">
    <source>
        <dbReference type="Proteomes" id="UP001174909"/>
    </source>
</evidence>
<feature type="compositionally biased region" description="Polar residues" evidence="1">
    <location>
        <begin position="44"/>
        <end position="57"/>
    </location>
</feature>
<keyword evidence="3" id="KW-1185">Reference proteome</keyword>
<feature type="non-terminal residue" evidence="2">
    <location>
        <position position="57"/>
    </location>
</feature>
<feature type="region of interest" description="Disordered" evidence="1">
    <location>
        <begin position="35"/>
        <end position="57"/>
    </location>
</feature>
<dbReference type="AlphaFoldDB" id="A0AA35S4W0"/>
<reference evidence="2" key="1">
    <citation type="submission" date="2023-03" db="EMBL/GenBank/DDBJ databases">
        <authorList>
            <person name="Steffen K."/>
            <person name="Cardenas P."/>
        </authorList>
    </citation>
    <scope>NUCLEOTIDE SEQUENCE</scope>
</reference>
<dbReference type="Proteomes" id="UP001174909">
    <property type="component" value="Unassembled WGS sequence"/>
</dbReference>
<gene>
    <name evidence="2" type="ORF">GBAR_LOCUS13473</name>
</gene>
<evidence type="ECO:0000313" key="2">
    <source>
        <dbReference type="EMBL" id="CAI8022999.1"/>
    </source>
</evidence>
<evidence type="ECO:0000256" key="1">
    <source>
        <dbReference type="SAM" id="MobiDB-lite"/>
    </source>
</evidence>
<dbReference type="EMBL" id="CASHTH010001989">
    <property type="protein sequence ID" value="CAI8022999.1"/>
    <property type="molecule type" value="Genomic_DNA"/>
</dbReference>
<name>A0AA35S4W0_GEOBA</name>
<accession>A0AA35S4W0</accession>
<comment type="caution">
    <text evidence="2">The sequence shown here is derived from an EMBL/GenBank/DDBJ whole genome shotgun (WGS) entry which is preliminary data.</text>
</comment>
<organism evidence="2 3">
    <name type="scientific">Geodia barretti</name>
    <name type="common">Barrett's horny sponge</name>
    <dbReference type="NCBI Taxonomy" id="519541"/>
    <lineage>
        <taxon>Eukaryota</taxon>
        <taxon>Metazoa</taxon>
        <taxon>Porifera</taxon>
        <taxon>Demospongiae</taxon>
        <taxon>Heteroscleromorpha</taxon>
        <taxon>Tetractinellida</taxon>
        <taxon>Astrophorina</taxon>
        <taxon>Geodiidae</taxon>
        <taxon>Geodia</taxon>
    </lineage>
</organism>
<protein>
    <submittedName>
        <fullName evidence="2">Uncharacterized protein</fullName>
    </submittedName>
</protein>
<proteinExistence type="predicted"/>